<proteinExistence type="predicted"/>
<keyword evidence="3" id="KW-1185">Reference proteome</keyword>
<dbReference type="PANTHER" id="PTHR28289:SF1">
    <property type="entry name" value="DASH COMPLEX SUBUNIT HSK3"/>
    <property type="match status" value="1"/>
</dbReference>
<evidence type="ECO:0000313" key="2">
    <source>
        <dbReference type="EMBL" id="ODV69344.1"/>
    </source>
</evidence>
<gene>
    <name evidence="2" type="ORF">HYPBUDRAFT_151151</name>
</gene>
<dbReference type="PANTHER" id="PTHR28289">
    <property type="entry name" value="DASH COMPLEX SUBUNIT HSK3"/>
    <property type="match status" value="1"/>
</dbReference>
<dbReference type="AlphaFoldDB" id="A0A1E4RPY6"/>
<dbReference type="Pfam" id="PF08227">
    <property type="entry name" value="DASH_Hsk3"/>
    <property type="match status" value="1"/>
</dbReference>
<protein>
    <submittedName>
        <fullName evidence="2">Uncharacterized protein</fullName>
    </submittedName>
</protein>
<name>A0A1E4RPY6_9ASCO</name>
<dbReference type="InterPro" id="IPR042332">
    <property type="entry name" value="Hsk3"/>
</dbReference>
<dbReference type="InterPro" id="IPR013183">
    <property type="entry name" value="Hsk3-like"/>
</dbReference>
<evidence type="ECO:0000313" key="3">
    <source>
        <dbReference type="Proteomes" id="UP000095085"/>
    </source>
</evidence>
<dbReference type="GO" id="GO:0042729">
    <property type="term" value="C:DASH complex"/>
    <property type="evidence" value="ECO:0007669"/>
    <property type="project" value="TreeGrafter"/>
</dbReference>
<dbReference type="RefSeq" id="XP_020078411.1">
    <property type="nucleotide sequence ID" value="XM_020220353.1"/>
</dbReference>
<reference evidence="3" key="1">
    <citation type="submission" date="2016-05" db="EMBL/GenBank/DDBJ databases">
        <title>Comparative genomics of biotechnologically important yeasts.</title>
        <authorList>
            <consortium name="DOE Joint Genome Institute"/>
            <person name="Riley R."/>
            <person name="Haridas S."/>
            <person name="Wolfe K.H."/>
            <person name="Lopes M.R."/>
            <person name="Hittinger C.T."/>
            <person name="Goker M."/>
            <person name="Salamov A."/>
            <person name="Wisecaver J."/>
            <person name="Long T.M."/>
            <person name="Aerts A.L."/>
            <person name="Barry K."/>
            <person name="Choi C."/>
            <person name="Clum A."/>
            <person name="Coughlan A.Y."/>
            <person name="Deshpande S."/>
            <person name="Douglass A.P."/>
            <person name="Hanson S.J."/>
            <person name="Klenk H.-P."/>
            <person name="Labutti K."/>
            <person name="Lapidus A."/>
            <person name="Lindquist E."/>
            <person name="Lipzen A."/>
            <person name="Meier-Kolthoff J.P."/>
            <person name="Ohm R.A."/>
            <person name="Otillar R.P."/>
            <person name="Pangilinan J."/>
            <person name="Peng Y."/>
            <person name="Rokas A."/>
            <person name="Rosa C.A."/>
            <person name="Scheuner C."/>
            <person name="Sibirny A.A."/>
            <person name="Slot J.C."/>
            <person name="Stielow J.B."/>
            <person name="Sun H."/>
            <person name="Kurtzman C.P."/>
            <person name="Blackwell M."/>
            <person name="Grigoriev I.V."/>
            <person name="Jeffries T.W."/>
        </authorList>
    </citation>
    <scope>NUCLEOTIDE SEQUENCE [LARGE SCALE GENOMIC DNA]</scope>
    <source>
        <strain evidence="3">NRRL Y-1933</strain>
    </source>
</reference>
<dbReference type="GO" id="GO:0051010">
    <property type="term" value="F:microtubule plus-end binding"/>
    <property type="evidence" value="ECO:0007669"/>
    <property type="project" value="TreeGrafter"/>
</dbReference>
<sequence length="79" mass="9399">MNRESPFIDHDQENKSTYSDKQRHFNSLQLELQRLHHNMGEFNELINETSNQYKYIQNLAIMHGSLFMASNTVFGHENE</sequence>
<dbReference type="OrthoDB" id="3358869at2759"/>
<dbReference type="GeneID" id="30994903"/>
<accession>A0A1E4RPY6</accession>
<evidence type="ECO:0000256" key="1">
    <source>
        <dbReference type="SAM" id="MobiDB-lite"/>
    </source>
</evidence>
<dbReference type="GO" id="GO:0008608">
    <property type="term" value="P:attachment of spindle microtubules to kinetochore"/>
    <property type="evidence" value="ECO:0007669"/>
    <property type="project" value="InterPro"/>
</dbReference>
<dbReference type="STRING" id="984485.A0A1E4RPY6"/>
<dbReference type="Proteomes" id="UP000095085">
    <property type="component" value="Unassembled WGS sequence"/>
</dbReference>
<feature type="region of interest" description="Disordered" evidence="1">
    <location>
        <begin position="1"/>
        <end position="21"/>
    </location>
</feature>
<organism evidence="2 3">
    <name type="scientific">Hyphopichia burtonii NRRL Y-1933</name>
    <dbReference type="NCBI Taxonomy" id="984485"/>
    <lineage>
        <taxon>Eukaryota</taxon>
        <taxon>Fungi</taxon>
        <taxon>Dikarya</taxon>
        <taxon>Ascomycota</taxon>
        <taxon>Saccharomycotina</taxon>
        <taxon>Pichiomycetes</taxon>
        <taxon>Debaryomycetaceae</taxon>
        <taxon>Hyphopichia</taxon>
    </lineage>
</organism>
<dbReference type="EMBL" id="KV454538">
    <property type="protein sequence ID" value="ODV69344.1"/>
    <property type="molecule type" value="Genomic_DNA"/>
</dbReference>